<dbReference type="STRING" id="584708.Apau_0644"/>
<gene>
    <name evidence="7" type="ORF">Apau_0644</name>
</gene>
<dbReference type="Gene3D" id="3.40.50.2300">
    <property type="match status" value="2"/>
</dbReference>
<dbReference type="AlphaFoldDB" id="E3CUB4"/>
<feature type="domain" description="Leucine-binding protein" evidence="6">
    <location>
        <begin position="26"/>
        <end position="371"/>
    </location>
</feature>
<protein>
    <submittedName>
        <fullName evidence="7">Amino acid/amide ABC transporter substrate-binding protein, HAAT family</fullName>
    </submittedName>
</protein>
<dbReference type="PaxDb" id="584708-Apau_0644"/>
<dbReference type="CDD" id="cd06347">
    <property type="entry name" value="PBP1_ABC_LivK_ligand_binding-like"/>
    <property type="match status" value="1"/>
</dbReference>
<dbReference type="EMBL" id="CM001022">
    <property type="protein sequence ID" value="EFQ23073.1"/>
    <property type="molecule type" value="Genomic_DNA"/>
</dbReference>
<dbReference type="InterPro" id="IPR028081">
    <property type="entry name" value="Leu-bd"/>
</dbReference>
<dbReference type="Pfam" id="PF13458">
    <property type="entry name" value="Peripla_BP_6"/>
    <property type="match status" value="1"/>
</dbReference>
<organism evidence="7 8">
    <name type="scientific">Aminomonas paucivorans DSM 12260</name>
    <dbReference type="NCBI Taxonomy" id="584708"/>
    <lineage>
        <taxon>Bacteria</taxon>
        <taxon>Thermotogati</taxon>
        <taxon>Synergistota</taxon>
        <taxon>Synergistia</taxon>
        <taxon>Synergistales</taxon>
        <taxon>Synergistaceae</taxon>
        <taxon>Aminomonas</taxon>
    </lineage>
</organism>
<dbReference type="OrthoDB" id="9783240at2"/>
<dbReference type="InterPro" id="IPR028082">
    <property type="entry name" value="Peripla_BP_I"/>
</dbReference>
<sequence>MKKSFLAALVLGLLVLAASAACAADPIKVGYLANLTGEGASWGQHEQNGAILAVEEINKKGGVLGRPLALVVYDAKGRPEDAINAVRRMITVDKVVAIGGANYSGINIATAPIAAQGKVPQIGSFATNPFVTVDPKTKKARPYSFRICFTDPYQGKVMAEYLYKKLGVRKAAILSDVGSDYSEGMTEYFIKTFKGLGGTVESFKYRSGDVDFRAQLTNAKQSGATALVMPDLYKEMALMMKQAHELDWKPYFIGGDGYSNNMHEIAGPAMEGSYWVYHLSFDDPKIRPLIEKYTKRFGQAPTEVVNTVAGYDILYWIADAIKRAKKPEGPAVRDALASTKNLKLLHFTLTLDPTNNNPLNKPAAMLQFKNGQIRYLETFKPQTEY</sequence>
<dbReference type="InterPro" id="IPR051010">
    <property type="entry name" value="BCAA_transport"/>
</dbReference>
<evidence type="ECO:0000313" key="8">
    <source>
        <dbReference type="Proteomes" id="UP000005096"/>
    </source>
</evidence>
<keyword evidence="4" id="KW-0029">Amino-acid transport</keyword>
<dbReference type="InterPro" id="IPR000709">
    <property type="entry name" value="Leu_Ile_Val-bd"/>
</dbReference>
<dbReference type="HOGENOM" id="CLU_027128_6_1_0"/>
<evidence type="ECO:0000313" key="7">
    <source>
        <dbReference type="EMBL" id="EFQ23073.1"/>
    </source>
</evidence>
<proteinExistence type="inferred from homology"/>
<dbReference type="PANTHER" id="PTHR30483:SF6">
    <property type="entry name" value="PERIPLASMIC BINDING PROTEIN OF ABC TRANSPORTER FOR NATURAL AMINO ACIDS"/>
    <property type="match status" value="1"/>
</dbReference>
<evidence type="ECO:0000256" key="5">
    <source>
        <dbReference type="SAM" id="SignalP"/>
    </source>
</evidence>
<evidence type="ECO:0000256" key="1">
    <source>
        <dbReference type="ARBA" id="ARBA00010062"/>
    </source>
</evidence>
<dbReference type="Proteomes" id="UP000005096">
    <property type="component" value="Chromosome"/>
</dbReference>
<evidence type="ECO:0000256" key="4">
    <source>
        <dbReference type="ARBA" id="ARBA00022970"/>
    </source>
</evidence>
<keyword evidence="2" id="KW-0813">Transport</keyword>
<name>E3CUB4_9BACT</name>
<keyword evidence="3 5" id="KW-0732">Signal</keyword>
<reference evidence="7 8" key="1">
    <citation type="journal article" date="2010" name="Stand. Genomic Sci.">
        <title>Non-contiguous finished genome sequence of Aminomonas paucivorans type strain (GLU-3).</title>
        <authorList>
            <person name="Pitluck S."/>
            <person name="Yasawong M."/>
            <person name="Held B."/>
            <person name="Lapidus A."/>
            <person name="Nolan M."/>
            <person name="Copeland A."/>
            <person name="Lucas S."/>
            <person name="Del Rio T.G."/>
            <person name="Tice H."/>
            <person name="Cheng J.F."/>
            <person name="Chertkov O."/>
            <person name="Goodwin L."/>
            <person name="Tapia R."/>
            <person name="Han C."/>
            <person name="Liolios K."/>
            <person name="Ivanova N."/>
            <person name="Mavromatis K."/>
            <person name="Ovchinnikova G."/>
            <person name="Pati A."/>
            <person name="Chen A."/>
            <person name="Palaniappan K."/>
            <person name="Land M."/>
            <person name="Hauser L."/>
            <person name="Chang Y.J."/>
            <person name="Jeffries C.D."/>
            <person name="Pukall R."/>
            <person name="Spring S."/>
            <person name="Rohde M."/>
            <person name="Sikorski J."/>
            <person name="Goker M."/>
            <person name="Woyke T."/>
            <person name="Bristow J."/>
            <person name="Eisen J.A."/>
            <person name="Markowitz V."/>
            <person name="Hugenholtz P."/>
            <person name="Kyrpides N.C."/>
            <person name="Klenk H.P."/>
        </authorList>
    </citation>
    <scope>NUCLEOTIDE SEQUENCE [LARGE SCALE GENOMIC DNA]</scope>
    <source>
        <strain evidence="7 8">DSM 12260</strain>
    </source>
</reference>
<evidence type="ECO:0000256" key="2">
    <source>
        <dbReference type="ARBA" id="ARBA00022448"/>
    </source>
</evidence>
<feature type="chain" id="PRO_5003167863" evidence="5">
    <location>
        <begin position="24"/>
        <end position="385"/>
    </location>
</feature>
<dbReference type="PANTHER" id="PTHR30483">
    <property type="entry name" value="LEUCINE-SPECIFIC-BINDING PROTEIN"/>
    <property type="match status" value="1"/>
</dbReference>
<accession>E3CUB4</accession>
<dbReference type="SUPFAM" id="SSF53822">
    <property type="entry name" value="Periplasmic binding protein-like I"/>
    <property type="match status" value="1"/>
</dbReference>
<comment type="similarity">
    <text evidence="1">Belongs to the leucine-binding protein family.</text>
</comment>
<dbReference type="PROSITE" id="PS51257">
    <property type="entry name" value="PROKAR_LIPOPROTEIN"/>
    <property type="match status" value="1"/>
</dbReference>
<feature type="signal peptide" evidence="5">
    <location>
        <begin position="1"/>
        <end position="23"/>
    </location>
</feature>
<evidence type="ECO:0000259" key="6">
    <source>
        <dbReference type="Pfam" id="PF13458"/>
    </source>
</evidence>
<keyword evidence="8" id="KW-1185">Reference proteome</keyword>
<dbReference type="GO" id="GO:0006865">
    <property type="term" value="P:amino acid transport"/>
    <property type="evidence" value="ECO:0007669"/>
    <property type="project" value="UniProtKB-KW"/>
</dbReference>
<dbReference type="RefSeq" id="WP_006300232.1">
    <property type="nucleotide sequence ID" value="NZ_CM001022.1"/>
</dbReference>
<dbReference type="PRINTS" id="PR00337">
    <property type="entry name" value="LEUILEVALBP"/>
</dbReference>
<evidence type="ECO:0000256" key="3">
    <source>
        <dbReference type="ARBA" id="ARBA00022729"/>
    </source>
</evidence>
<dbReference type="eggNOG" id="COG0683">
    <property type="taxonomic scope" value="Bacteria"/>
</dbReference>